<feature type="transmembrane region" description="Helical" evidence="9">
    <location>
        <begin position="258"/>
        <end position="279"/>
    </location>
</feature>
<evidence type="ECO:0000256" key="6">
    <source>
        <dbReference type="ARBA" id="ARBA00022989"/>
    </source>
</evidence>
<feature type="transmembrane region" description="Helical" evidence="9">
    <location>
        <begin position="64"/>
        <end position="83"/>
    </location>
</feature>
<dbReference type="eggNOG" id="COG1108">
    <property type="taxonomic scope" value="Bacteria"/>
</dbReference>
<dbReference type="GO" id="GO:0055085">
    <property type="term" value="P:transmembrane transport"/>
    <property type="evidence" value="ECO:0007669"/>
    <property type="project" value="InterPro"/>
</dbReference>
<evidence type="ECO:0000313" key="11">
    <source>
        <dbReference type="Proteomes" id="UP000002523"/>
    </source>
</evidence>
<dbReference type="EMBL" id="AP006628">
    <property type="protein sequence ID" value="BAD04179.1"/>
    <property type="molecule type" value="Genomic_DNA"/>
</dbReference>
<dbReference type="KEGG" id="poy:PAM_094"/>
<feature type="transmembrane region" description="Helical" evidence="9">
    <location>
        <begin position="345"/>
        <end position="365"/>
    </location>
</feature>
<gene>
    <name evidence="10" type="primary">znuB</name>
    <name evidence="10" type="ordered locus">PAM_094</name>
</gene>
<feature type="transmembrane region" description="Helical" evidence="9">
    <location>
        <begin position="371"/>
        <end position="391"/>
    </location>
</feature>
<dbReference type="Pfam" id="PF00950">
    <property type="entry name" value="ABC-3"/>
    <property type="match status" value="2"/>
</dbReference>
<comment type="similarity">
    <text evidence="2 8">Belongs to the ABC-3 integral membrane protein family.</text>
</comment>
<feature type="transmembrane region" description="Helical" evidence="9">
    <location>
        <begin position="454"/>
        <end position="475"/>
    </location>
</feature>
<dbReference type="STRING" id="262768.PAM_094"/>
<dbReference type="PANTHER" id="PTHR30477">
    <property type="entry name" value="ABC-TRANSPORTER METAL-BINDING PROTEIN"/>
    <property type="match status" value="1"/>
</dbReference>
<reference evidence="10 11" key="1">
    <citation type="journal article" date="2004" name="Nat. Genet.">
        <title>Reductive evolution suggested from the complete genome sequence of a plant-pathogenic phytoplasma.</title>
        <authorList>
            <person name="Oshima K."/>
            <person name="Kakizawa S."/>
            <person name="Nishigawa H."/>
            <person name="Jung H.-Y."/>
            <person name="Wei W."/>
            <person name="Suzuki S."/>
            <person name="Arashida R."/>
            <person name="Nakata D."/>
            <person name="Miyata S."/>
            <person name="Ugaki M."/>
            <person name="Namba S."/>
        </authorList>
    </citation>
    <scope>NUCLEOTIDE SEQUENCE [LARGE SCALE GENOMIC DNA]</scope>
    <source>
        <strain evidence="11">OY-M</strain>
    </source>
</reference>
<dbReference type="GO" id="GO:0043190">
    <property type="term" value="C:ATP-binding cassette (ABC) transporter complex"/>
    <property type="evidence" value="ECO:0007669"/>
    <property type="project" value="InterPro"/>
</dbReference>
<keyword evidence="6 9" id="KW-1133">Transmembrane helix</keyword>
<keyword evidence="7 9" id="KW-0472">Membrane</keyword>
<dbReference type="Proteomes" id="UP000002523">
    <property type="component" value="Chromosome"/>
</dbReference>
<feature type="transmembrane region" description="Helical" evidence="9">
    <location>
        <begin position="134"/>
        <end position="160"/>
    </location>
</feature>
<keyword evidence="5 8" id="KW-0812">Transmembrane</keyword>
<evidence type="ECO:0000256" key="7">
    <source>
        <dbReference type="ARBA" id="ARBA00023136"/>
    </source>
</evidence>
<name>Q6YRC1_ONYPE</name>
<dbReference type="SUPFAM" id="SSF81345">
    <property type="entry name" value="ABC transporter involved in vitamin B12 uptake, BtuC"/>
    <property type="match status" value="2"/>
</dbReference>
<feature type="transmembrane region" description="Helical" evidence="9">
    <location>
        <begin position="6"/>
        <end position="31"/>
    </location>
</feature>
<feature type="transmembrane region" description="Helical" evidence="9">
    <location>
        <begin position="583"/>
        <end position="602"/>
    </location>
</feature>
<protein>
    <submittedName>
        <fullName evidence="10">ABC-type Mn/Zn transport system, permease</fullName>
    </submittedName>
</protein>
<evidence type="ECO:0000256" key="8">
    <source>
        <dbReference type="RuleBase" id="RU003943"/>
    </source>
</evidence>
<accession>Q6YRC1</accession>
<feature type="transmembrane region" description="Helical" evidence="9">
    <location>
        <begin position="608"/>
        <end position="627"/>
    </location>
</feature>
<keyword evidence="4" id="KW-1003">Cell membrane</keyword>
<sequence length="719" mass="80374">MFALEFNYTVVKVLLAASFLGFTSGILGVFIILKKQALIGDALSHTALPGIALVYLFARSTDIWVLWLGAIFASFVTLLLIELIKKYSKIKSDTVLSLVLASFFGLGNVLIAIAQNTGEDNKIATLEKFILGQIALVTELDMISTGIMALITLVVVVGLWKELKIYIFDDKFAQSIGFNTKIMTFILNFLLIGVVVISLKIIGIILTSAFLIMPGVIARQFSDRFVTNVIVASIVTFFSSLIGVFISNSVQDMPTGPIIIVITTLFIALSLLFSPKYGVISRYVQKIKYQKKIKKFRQLIHLYCEQEETHTLSLPIIQIESFLWKEKYLMLQNQKAQLTPKGIKLVENLIDGIVLMISFINNVVGGFELDVFLVILFCSLTLASLGVFLVLKKSSMVVDAMSHSVLLGIVVAFLVVKNLNSPLLIMGAALVGVLTAYVVELLGKHSKVTKDASIGIVFTFFFSVAIILISLYTRHEHLDTDAVFLGNIELTHIKQLKKIIPLLCLNFLFVLFFYKELKIYIFDPTLAVILGFSTTLINYLLMFLVSMTAVISFDVVGSIMVISCMIGPAATSLLVTKNLYNSFLLSLWLAFVNSSFGYYLAIGLNLPVSGLIAFMNLVNFLLFFFLAPKTGIVAKMIKNNLQKKEFMIISLLMHLKNHQDQLQKNHFQEIYKDLKWSLSRYNKCLNNALKKGYIQIKQNQVILNDSGNYILEEKIALWI</sequence>
<organism evidence="10 11">
    <name type="scientific">Onion yellows phytoplasma (strain OY-M)</name>
    <dbReference type="NCBI Taxonomy" id="262768"/>
    <lineage>
        <taxon>Bacteria</taxon>
        <taxon>Bacillati</taxon>
        <taxon>Mycoplasmatota</taxon>
        <taxon>Mollicutes</taxon>
        <taxon>Acholeplasmatales</taxon>
        <taxon>Acholeplasmataceae</taxon>
        <taxon>Candidatus Phytoplasma</taxon>
        <taxon>16SrI (Aster yellows group)</taxon>
    </lineage>
</organism>
<dbReference type="CDD" id="cd06550">
    <property type="entry name" value="TM_ABC_iron-siderophores_like"/>
    <property type="match status" value="2"/>
</dbReference>
<dbReference type="InterPro" id="IPR037294">
    <property type="entry name" value="ABC_BtuC-like"/>
</dbReference>
<dbReference type="HOGENOM" id="CLU_384429_0_0_14"/>
<feature type="transmembrane region" description="Helical" evidence="9">
    <location>
        <begin position="95"/>
        <end position="114"/>
    </location>
</feature>
<comment type="subcellular location">
    <subcellularLocation>
        <location evidence="1 8">Cell membrane</location>
        <topology evidence="1 8">Multi-pass membrane protein</topology>
    </subcellularLocation>
</comment>
<dbReference type="PANTHER" id="PTHR30477:SF3">
    <property type="entry name" value="METAL TRANSPORT SYSTEM MEMBRANE PROTEIN CT_069-RELATED"/>
    <property type="match status" value="1"/>
</dbReference>
<feature type="transmembrane region" description="Helical" evidence="9">
    <location>
        <begin position="495"/>
        <end position="514"/>
    </location>
</feature>
<feature type="transmembrane region" description="Helical" evidence="9">
    <location>
        <begin position="172"/>
        <end position="195"/>
    </location>
</feature>
<feature type="transmembrane region" description="Helical" evidence="9">
    <location>
        <begin position="225"/>
        <end position="246"/>
    </location>
</feature>
<keyword evidence="11" id="KW-1185">Reference proteome</keyword>
<evidence type="ECO:0000256" key="9">
    <source>
        <dbReference type="SAM" id="Phobius"/>
    </source>
</evidence>
<evidence type="ECO:0000313" key="10">
    <source>
        <dbReference type="EMBL" id="BAD04179.1"/>
    </source>
</evidence>
<keyword evidence="3 8" id="KW-0813">Transport</keyword>
<dbReference type="AlphaFoldDB" id="Q6YRC1"/>
<evidence type="ECO:0000256" key="4">
    <source>
        <dbReference type="ARBA" id="ARBA00022475"/>
    </source>
</evidence>
<feature type="transmembrane region" description="Helical" evidence="9">
    <location>
        <begin position="422"/>
        <end position="442"/>
    </location>
</feature>
<dbReference type="InterPro" id="IPR001626">
    <property type="entry name" value="ABC_TroCD"/>
</dbReference>
<dbReference type="Gene3D" id="1.10.3470.10">
    <property type="entry name" value="ABC transporter involved in vitamin B12 uptake, BtuC"/>
    <property type="match status" value="2"/>
</dbReference>
<feature type="transmembrane region" description="Helical" evidence="9">
    <location>
        <begin position="201"/>
        <end position="218"/>
    </location>
</feature>
<evidence type="ECO:0000256" key="1">
    <source>
        <dbReference type="ARBA" id="ARBA00004651"/>
    </source>
</evidence>
<evidence type="ECO:0000256" key="5">
    <source>
        <dbReference type="ARBA" id="ARBA00022692"/>
    </source>
</evidence>
<feature type="transmembrane region" description="Helical" evidence="9">
    <location>
        <begin position="526"/>
        <end position="549"/>
    </location>
</feature>
<evidence type="ECO:0000256" key="2">
    <source>
        <dbReference type="ARBA" id="ARBA00008034"/>
    </source>
</evidence>
<proteinExistence type="inferred from homology"/>
<dbReference type="GO" id="GO:0010043">
    <property type="term" value="P:response to zinc ion"/>
    <property type="evidence" value="ECO:0007669"/>
    <property type="project" value="TreeGrafter"/>
</dbReference>
<feature type="transmembrane region" description="Helical" evidence="9">
    <location>
        <begin position="398"/>
        <end position="416"/>
    </location>
</feature>
<evidence type="ECO:0000256" key="3">
    <source>
        <dbReference type="ARBA" id="ARBA00022448"/>
    </source>
</evidence>
<feature type="transmembrane region" description="Helical" evidence="9">
    <location>
        <begin position="555"/>
        <end position="576"/>
    </location>
</feature>